<dbReference type="AlphaFoldDB" id="A0A1G2ASL9"/>
<comment type="caution">
    <text evidence="2">The sequence shown here is derived from an EMBL/GenBank/DDBJ whole genome shotgun (WGS) entry which is preliminary data.</text>
</comment>
<sequence>MNSETQQYSSIKNFYHRVTSFRFTNIFFSVAFLLFDALAAFVLIIFFTWRLNADPSSHSIPLVTEAQKSLQSFLLQTDPSPWVIFLFLLTLAAYAAIRFKRNIVRIFSSRRTYLASVMAGMSIFLLFVLPFVTIPNIFYPYVSLHTSSDSVRLTHNLQETGNPLRRIGRSFRGFVGRGCSYENIVWSRTGDVLYFSSNKNCGKGYFVYDVTTHLLSQQSSFSESRSTQSPSEEELRFPDFIGENYTIKNFPSSSGEWVALLVSHMNVNRLQDIILVPSADVKTLEFFQ</sequence>
<evidence type="ECO:0000313" key="3">
    <source>
        <dbReference type="Proteomes" id="UP000177165"/>
    </source>
</evidence>
<evidence type="ECO:0000313" key="2">
    <source>
        <dbReference type="EMBL" id="OGY79873.1"/>
    </source>
</evidence>
<gene>
    <name evidence="2" type="ORF">A3B74_02910</name>
</gene>
<name>A0A1G2ASL9_9BACT</name>
<protein>
    <submittedName>
        <fullName evidence="2">Uncharacterized protein</fullName>
    </submittedName>
</protein>
<accession>A0A1G2ASL9</accession>
<feature type="transmembrane region" description="Helical" evidence="1">
    <location>
        <begin position="112"/>
        <end position="132"/>
    </location>
</feature>
<feature type="transmembrane region" description="Helical" evidence="1">
    <location>
        <begin position="82"/>
        <end position="100"/>
    </location>
</feature>
<evidence type="ECO:0000256" key="1">
    <source>
        <dbReference type="SAM" id="Phobius"/>
    </source>
</evidence>
<dbReference type="Proteomes" id="UP000177165">
    <property type="component" value="Unassembled WGS sequence"/>
</dbReference>
<organism evidence="2 3">
    <name type="scientific">Candidatus Kerfeldbacteria bacterium RIFCSPHIGHO2_02_FULL_42_14</name>
    <dbReference type="NCBI Taxonomy" id="1798540"/>
    <lineage>
        <taxon>Bacteria</taxon>
        <taxon>Candidatus Kerfeldiibacteriota</taxon>
    </lineage>
</organism>
<keyword evidence="1" id="KW-0812">Transmembrane</keyword>
<dbReference type="EMBL" id="MHKB01000004">
    <property type="protein sequence ID" value="OGY79873.1"/>
    <property type="molecule type" value="Genomic_DNA"/>
</dbReference>
<reference evidence="2 3" key="1">
    <citation type="journal article" date="2016" name="Nat. Commun.">
        <title>Thousands of microbial genomes shed light on interconnected biogeochemical processes in an aquifer system.</title>
        <authorList>
            <person name="Anantharaman K."/>
            <person name="Brown C.T."/>
            <person name="Hug L.A."/>
            <person name="Sharon I."/>
            <person name="Castelle C.J."/>
            <person name="Probst A.J."/>
            <person name="Thomas B.C."/>
            <person name="Singh A."/>
            <person name="Wilkins M.J."/>
            <person name="Karaoz U."/>
            <person name="Brodie E.L."/>
            <person name="Williams K.H."/>
            <person name="Hubbard S.S."/>
            <person name="Banfield J.F."/>
        </authorList>
    </citation>
    <scope>NUCLEOTIDE SEQUENCE [LARGE SCALE GENOMIC DNA]</scope>
</reference>
<keyword evidence="1" id="KW-1133">Transmembrane helix</keyword>
<dbReference type="STRING" id="1798540.A3B74_02910"/>
<proteinExistence type="predicted"/>
<keyword evidence="1" id="KW-0472">Membrane</keyword>
<feature type="transmembrane region" description="Helical" evidence="1">
    <location>
        <begin position="26"/>
        <end position="49"/>
    </location>
</feature>